<dbReference type="PANTHER" id="PTHR46268:SF6">
    <property type="entry name" value="UNIVERSAL STRESS PROTEIN UP12"/>
    <property type="match status" value="1"/>
</dbReference>
<dbReference type="KEGG" id="tbi:Tbis_1870"/>
<dbReference type="EMBL" id="CP001874">
    <property type="protein sequence ID" value="ADG88582.1"/>
    <property type="molecule type" value="Genomic_DNA"/>
</dbReference>
<name>D6YBM2_THEBD</name>
<comment type="similarity">
    <text evidence="1">Belongs to the universal stress protein A family.</text>
</comment>
<dbReference type="InterPro" id="IPR006016">
    <property type="entry name" value="UspA"/>
</dbReference>
<dbReference type="Gene3D" id="3.40.50.620">
    <property type="entry name" value="HUPs"/>
    <property type="match status" value="1"/>
</dbReference>
<gene>
    <name evidence="3" type="ordered locus">Tbis_1870</name>
</gene>
<evidence type="ECO:0000259" key="2">
    <source>
        <dbReference type="Pfam" id="PF00582"/>
    </source>
</evidence>
<dbReference type="PANTHER" id="PTHR46268">
    <property type="entry name" value="STRESS RESPONSE PROTEIN NHAX"/>
    <property type="match status" value="1"/>
</dbReference>
<proteinExistence type="inferred from homology"/>
<feature type="domain" description="UspA" evidence="2">
    <location>
        <begin position="14"/>
        <end position="143"/>
    </location>
</feature>
<dbReference type="OrthoDB" id="6174426at2"/>
<keyword evidence="4" id="KW-1185">Reference proteome</keyword>
<evidence type="ECO:0000313" key="3">
    <source>
        <dbReference type="EMBL" id="ADG88582.1"/>
    </source>
</evidence>
<evidence type="ECO:0000256" key="1">
    <source>
        <dbReference type="ARBA" id="ARBA00008791"/>
    </source>
</evidence>
<sequence>MAVVPATGERPRHDRVIAAVDGSGPSRRALRAAAIEAELRGASLRVVHAVHWEPLGVEWITPTKEQLVAWGERLVAAELAATGVRAITEVVHGHPKEVLIQAAQEADLLVLGHRGRNPLAGLLLGSTSEHCARHAPCPVIVVRPPQD</sequence>
<dbReference type="STRING" id="469371.Tbis_1870"/>
<dbReference type="eggNOG" id="COG0589">
    <property type="taxonomic scope" value="Bacteria"/>
</dbReference>
<dbReference type="HOGENOM" id="CLU_049301_9_5_11"/>
<dbReference type="AlphaFoldDB" id="D6YBM2"/>
<dbReference type="InterPro" id="IPR014729">
    <property type="entry name" value="Rossmann-like_a/b/a_fold"/>
</dbReference>
<dbReference type="Pfam" id="PF00582">
    <property type="entry name" value="Usp"/>
    <property type="match status" value="1"/>
</dbReference>
<dbReference type="InterPro" id="IPR006015">
    <property type="entry name" value="Universal_stress_UspA"/>
</dbReference>
<accession>D6YBM2</accession>
<dbReference type="PRINTS" id="PR01438">
    <property type="entry name" value="UNVRSLSTRESS"/>
</dbReference>
<dbReference type="Proteomes" id="UP000006640">
    <property type="component" value="Chromosome"/>
</dbReference>
<dbReference type="SUPFAM" id="SSF52402">
    <property type="entry name" value="Adenine nucleotide alpha hydrolases-like"/>
    <property type="match status" value="1"/>
</dbReference>
<protein>
    <submittedName>
        <fullName evidence="3">UspA domain protein</fullName>
    </submittedName>
</protein>
<organism evidence="3 4">
    <name type="scientific">Thermobispora bispora (strain ATCC 19993 / DSM 43833 / CBS 139.67 / JCM 10125 / KCTC 9307 / NBRC 14880 / R51)</name>
    <dbReference type="NCBI Taxonomy" id="469371"/>
    <lineage>
        <taxon>Bacteria</taxon>
        <taxon>Bacillati</taxon>
        <taxon>Actinomycetota</taxon>
        <taxon>Actinomycetes</taxon>
        <taxon>Streptosporangiales</taxon>
        <taxon>Streptosporangiaceae</taxon>
        <taxon>Thermobispora</taxon>
    </lineage>
</organism>
<reference evidence="3 4" key="1">
    <citation type="submission" date="2010-01" db="EMBL/GenBank/DDBJ databases">
        <title>The complete genome of Thermobispora bispora DSM 43833.</title>
        <authorList>
            <consortium name="US DOE Joint Genome Institute (JGI-PGF)"/>
            <person name="Lucas S."/>
            <person name="Copeland A."/>
            <person name="Lapidus A."/>
            <person name="Glavina del Rio T."/>
            <person name="Dalin E."/>
            <person name="Tice H."/>
            <person name="Bruce D."/>
            <person name="Goodwin L."/>
            <person name="Pitluck S."/>
            <person name="Kyrpides N."/>
            <person name="Mavromatis K."/>
            <person name="Ivanova N."/>
            <person name="Mikhailova N."/>
            <person name="Chertkov O."/>
            <person name="Brettin T."/>
            <person name="Detter J.C."/>
            <person name="Han C."/>
            <person name="Larimer F."/>
            <person name="Land M."/>
            <person name="Hauser L."/>
            <person name="Markowitz V."/>
            <person name="Cheng J.-F."/>
            <person name="Hugenholtz P."/>
            <person name="Woyke T."/>
            <person name="Wu D."/>
            <person name="Jando M."/>
            <person name="Schneider S."/>
            <person name="Klenk H.-P."/>
            <person name="Eisen J.A."/>
        </authorList>
    </citation>
    <scope>NUCLEOTIDE SEQUENCE [LARGE SCALE GENOMIC DNA]</scope>
    <source>
        <strain evidence="4">ATCC 19993 / DSM 43833 / CBS 139.67 / JCM 10125 / KCTC 9307 / NBRC 14880 / R51</strain>
    </source>
</reference>
<evidence type="ECO:0000313" key="4">
    <source>
        <dbReference type="Proteomes" id="UP000006640"/>
    </source>
</evidence>